<dbReference type="Pfam" id="PF04548">
    <property type="entry name" value="AIG1"/>
    <property type="match status" value="5"/>
</dbReference>
<feature type="region of interest" description="Disordered" evidence="5">
    <location>
        <begin position="623"/>
        <end position="659"/>
    </location>
</feature>
<comment type="similarity">
    <text evidence="1">Belongs to the TRAFAC class TrmE-Era-EngA-EngB-Septin-like GTPase superfamily. AIG1/Toc34/Toc159-like paraseptin GTPase family. IAN subfamily.</text>
</comment>
<dbReference type="STRING" id="84645.A0A498LJR0"/>
<dbReference type="Gene3D" id="3.40.50.300">
    <property type="entry name" value="P-loop containing nucleotide triphosphate hydrolases"/>
    <property type="match status" value="5"/>
</dbReference>
<evidence type="ECO:0000256" key="2">
    <source>
        <dbReference type="ARBA" id="ARBA00022741"/>
    </source>
</evidence>
<dbReference type="InterPro" id="IPR006703">
    <property type="entry name" value="G_AIG1"/>
</dbReference>
<dbReference type="Proteomes" id="UP000290572">
    <property type="component" value="Unassembled WGS sequence"/>
</dbReference>
<feature type="domain" description="AIG1-type G" evidence="6">
    <location>
        <begin position="393"/>
        <end position="586"/>
    </location>
</feature>
<dbReference type="EMBL" id="QBIY01013323">
    <property type="protein sequence ID" value="RXN08321.1"/>
    <property type="molecule type" value="Genomic_DNA"/>
</dbReference>
<dbReference type="GO" id="GO:0005525">
    <property type="term" value="F:GTP binding"/>
    <property type="evidence" value="ECO:0007669"/>
    <property type="project" value="UniProtKB-KW"/>
</dbReference>
<evidence type="ECO:0000256" key="5">
    <source>
        <dbReference type="SAM" id="MobiDB-lite"/>
    </source>
</evidence>
<dbReference type="AlphaFoldDB" id="A0A498LJR0"/>
<protein>
    <submittedName>
        <fullName evidence="7">GTPase IMAP family member 8</fullName>
    </submittedName>
</protein>
<evidence type="ECO:0000256" key="1">
    <source>
        <dbReference type="ARBA" id="ARBA00008535"/>
    </source>
</evidence>
<dbReference type="FunFam" id="3.40.50.300:FF:000366">
    <property type="entry name" value="GTPase, IMAP family member 2"/>
    <property type="match status" value="2"/>
</dbReference>
<feature type="domain" description="AIG1-type G" evidence="6">
    <location>
        <begin position="994"/>
        <end position="1168"/>
    </location>
</feature>
<dbReference type="PANTHER" id="PTHR10903">
    <property type="entry name" value="GTPASE, IMAP FAMILY MEMBER-RELATED"/>
    <property type="match status" value="1"/>
</dbReference>
<evidence type="ECO:0000256" key="3">
    <source>
        <dbReference type="ARBA" id="ARBA00023134"/>
    </source>
</evidence>
<comment type="caution">
    <text evidence="7">The sequence shown here is derived from an EMBL/GenBank/DDBJ whole genome shotgun (WGS) entry which is preliminary data.</text>
</comment>
<keyword evidence="2" id="KW-0547">Nucleotide-binding</keyword>
<name>A0A498LJR0_LABRO</name>
<dbReference type="PROSITE" id="PS51720">
    <property type="entry name" value="G_AIG1"/>
    <property type="match status" value="2"/>
</dbReference>
<feature type="region of interest" description="Disordered" evidence="5">
    <location>
        <begin position="180"/>
        <end position="203"/>
    </location>
</feature>
<gene>
    <name evidence="7" type="ORF">ROHU_011563</name>
</gene>
<feature type="coiled-coil region" evidence="4">
    <location>
        <begin position="951"/>
        <end position="982"/>
    </location>
</feature>
<evidence type="ECO:0000313" key="8">
    <source>
        <dbReference type="Proteomes" id="UP000290572"/>
    </source>
</evidence>
<dbReference type="InterPro" id="IPR027417">
    <property type="entry name" value="P-loop_NTPase"/>
</dbReference>
<keyword evidence="8" id="KW-1185">Reference proteome</keyword>
<evidence type="ECO:0000259" key="6">
    <source>
        <dbReference type="PROSITE" id="PS51720"/>
    </source>
</evidence>
<keyword evidence="3" id="KW-0342">GTP-binding</keyword>
<evidence type="ECO:0000256" key="4">
    <source>
        <dbReference type="SAM" id="Coils"/>
    </source>
</evidence>
<organism evidence="7 8">
    <name type="scientific">Labeo rohita</name>
    <name type="common">Indian major carp</name>
    <name type="synonym">Cyprinus rohita</name>
    <dbReference type="NCBI Taxonomy" id="84645"/>
    <lineage>
        <taxon>Eukaryota</taxon>
        <taxon>Metazoa</taxon>
        <taxon>Chordata</taxon>
        <taxon>Craniata</taxon>
        <taxon>Vertebrata</taxon>
        <taxon>Euteleostomi</taxon>
        <taxon>Actinopterygii</taxon>
        <taxon>Neopterygii</taxon>
        <taxon>Teleostei</taxon>
        <taxon>Ostariophysi</taxon>
        <taxon>Cypriniformes</taxon>
        <taxon>Cyprinidae</taxon>
        <taxon>Labeoninae</taxon>
        <taxon>Labeonini</taxon>
        <taxon>Labeo</taxon>
    </lineage>
</organism>
<accession>A0A498LJR0</accession>
<proteinExistence type="inferred from homology"/>
<sequence length="1168" mass="133968">MSENSRVGNFILGRAAFDSEAPPGIIERLRGRLKDKHVIIINSPQLLQTNISDDQITQTVRECVYLSDPGPHAFIVILQYNDFTEEDMRQVKSVLKEFGDEAIKRTIVITSDEETHDADKLIKQLNTECGGGHLQLDHKNEEWCSVVLQRLEDFLRENSEEYLACEPYCDTEGSSVDEDWSRSFTSLRTEEEEEVSDTSTKKKEAKGFLHNIPKISFSSPDLRPDRAKSSVHASRKQKLCVVLCGSDGRLKAFVSKLLRGKKQFLPSLHLKEKECAKRDVELHGRLISLVELPSLTRLSEEEVMRQTHQSVSLCDPGVHVFLLIIPDAPLTTVDKAEMEVIQRTFSSRIKKHLIVLIIQEKNMFSKLISSKTQMCLQSFEGRQFLLENGSQIPNLLQIVENMVQENGGSCYTTFTYLQARVELERNKHRAEIEELRRSMKKTQSTAGLFDTGVDNVETRKEIVKCVSMAAPGPHVFLLVIPLGRFTQEEKDAVKMIQEMFGEKSRMYTMVLFTRGDDLRGTTIEDFIEANDSLQYLVHQCGKRYHVFNNNETKDQRQVSALLDKIDCMVAANEGSFYTSEMFQQVEKNIKEEQDRILKEKEEEIKRKEEELRAKYEAEIEQMKQENERERQEMQNELRKSEEEFRKREEEIKKETDENLQKDLQRKLEEKQKLFEEENKRKEKALGEQQQNFIKYLEENHEKEKQKLQEKIQRESREQAEREYLIKLEREVAKALKEAEEQLSCSAKRARDWSLYGGSPSLSGKQKLNLVLCGSDPTCKVSVSKLLRGKPVKPSSQRESSEKCVQREERIHGRLISLVELPALSWLSDEQVKSETLCYVSLCDPGVHVFLIIVPAGPLTDEVKSEMEMILTNFYSRERLIVLFISDGTVKSPVTDFIKHNPETQRLISHYGGRYSVMGLKEHENSLGQIPGLLYYIENMKTEPYSLQMYVKAQENRARHQTEEKYEEKLKRMENEIKVLKQKIQSEGPECLDDPKCLRIVLIGRTENGKSATGNTILGRNEFVSQASLDSVTTDCQKGVCEAAGRSVAVVDTPGLFDTTLTNEQAVEEIVKYVSLSSPGPHVFVIVLSVGRFIQVETDTVDLIKKIFGPKAAQFSIVLFTRGDDLEGESIGEYVERGNNAKVKKLIRNCGNRFLSFNNREKQDKTQVI</sequence>
<dbReference type="PANTHER" id="PTHR10903:SF170">
    <property type="entry name" value="GTPASE IMAP FAMILY MEMBER 7"/>
    <property type="match status" value="1"/>
</dbReference>
<dbReference type="CDD" id="cd01852">
    <property type="entry name" value="AIG1"/>
    <property type="match status" value="1"/>
</dbReference>
<dbReference type="InterPro" id="IPR045058">
    <property type="entry name" value="GIMA/IAN/Toc"/>
</dbReference>
<reference evidence="7 8" key="1">
    <citation type="submission" date="2018-03" db="EMBL/GenBank/DDBJ databases">
        <title>Draft genome sequence of Rohu Carp (Labeo rohita).</title>
        <authorList>
            <person name="Das P."/>
            <person name="Kushwaha B."/>
            <person name="Joshi C.G."/>
            <person name="Kumar D."/>
            <person name="Nagpure N.S."/>
            <person name="Sahoo L."/>
            <person name="Das S.P."/>
            <person name="Bit A."/>
            <person name="Patnaik S."/>
            <person name="Meher P.K."/>
            <person name="Jayasankar P."/>
            <person name="Koringa P.G."/>
            <person name="Patel N.V."/>
            <person name="Hinsu A.T."/>
            <person name="Kumar R."/>
            <person name="Pandey M."/>
            <person name="Agarwal S."/>
            <person name="Srivastava S."/>
            <person name="Singh M."/>
            <person name="Iquebal M.A."/>
            <person name="Jaiswal S."/>
            <person name="Angadi U.B."/>
            <person name="Kumar N."/>
            <person name="Raza M."/>
            <person name="Shah T.M."/>
            <person name="Rai A."/>
            <person name="Jena J.K."/>
        </authorList>
    </citation>
    <scope>NUCLEOTIDE SEQUENCE [LARGE SCALE GENOMIC DNA]</scope>
    <source>
        <strain evidence="7">DASCIFA01</strain>
        <tissue evidence="7">Testis</tissue>
    </source>
</reference>
<keyword evidence="4" id="KW-0175">Coiled coil</keyword>
<feature type="coiled-coil region" evidence="4">
    <location>
        <begin position="418"/>
        <end position="445"/>
    </location>
</feature>
<evidence type="ECO:0000313" key="7">
    <source>
        <dbReference type="EMBL" id="RXN08321.1"/>
    </source>
</evidence>
<dbReference type="SUPFAM" id="SSF52540">
    <property type="entry name" value="P-loop containing nucleoside triphosphate hydrolases"/>
    <property type="match status" value="2"/>
</dbReference>